<name>A0ABD5ZMT3_9EURY</name>
<dbReference type="PROSITE" id="PS51257">
    <property type="entry name" value="PROKAR_LIPOPROTEIN"/>
    <property type="match status" value="1"/>
</dbReference>
<dbReference type="GeneID" id="79266318"/>
<evidence type="ECO:0000313" key="3">
    <source>
        <dbReference type="Proteomes" id="UP001596398"/>
    </source>
</evidence>
<evidence type="ECO:0000313" key="2">
    <source>
        <dbReference type="EMBL" id="MFC7234650.1"/>
    </source>
</evidence>
<reference evidence="2 3" key="1">
    <citation type="journal article" date="2019" name="Int. J. Syst. Evol. Microbiol.">
        <title>The Global Catalogue of Microorganisms (GCM) 10K type strain sequencing project: providing services to taxonomists for standard genome sequencing and annotation.</title>
        <authorList>
            <consortium name="The Broad Institute Genomics Platform"/>
            <consortium name="The Broad Institute Genome Sequencing Center for Infectious Disease"/>
            <person name="Wu L."/>
            <person name="Ma J."/>
        </authorList>
    </citation>
    <scope>NUCLEOTIDE SEQUENCE [LARGE SCALE GENOMIC DNA]</scope>
    <source>
        <strain evidence="2 3">DT85</strain>
    </source>
</reference>
<dbReference type="RefSeq" id="WP_276235663.1">
    <property type="nucleotide sequence ID" value="NZ_CP119802.1"/>
</dbReference>
<feature type="compositionally biased region" description="Low complexity" evidence="1">
    <location>
        <begin position="33"/>
        <end position="49"/>
    </location>
</feature>
<evidence type="ECO:0000256" key="1">
    <source>
        <dbReference type="SAM" id="MobiDB-lite"/>
    </source>
</evidence>
<dbReference type="InterPro" id="IPR012334">
    <property type="entry name" value="Pectin_lyas_fold"/>
</dbReference>
<protein>
    <recommendedName>
        <fullName evidence="4">DUF1565 domain-containing protein</fullName>
    </recommendedName>
</protein>
<comment type="caution">
    <text evidence="2">The sequence shown here is derived from an EMBL/GenBank/DDBJ whole genome shotgun (WGS) entry which is preliminary data.</text>
</comment>
<dbReference type="EMBL" id="JBHTAP010000001">
    <property type="protein sequence ID" value="MFC7234650.1"/>
    <property type="molecule type" value="Genomic_DNA"/>
</dbReference>
<feature type="region of interest" description="Disordered" evidence="1">
    <location>
        <begin position="20"/>
        <end position="56"/>
    </location>
</feature>
<proteinExistence type="predicted"/>
<dbReference type="InterPro" id="IPR011050">
    <property type="entry name" value="Pectin_lyase_fold/virulence"/>
</dbReference>
<keyword evidence="3" id="KW-1185">Reference proteome</keyword>
<evidence type="ECO:0008006" key="4">
    <source>
        <dbReference type="Google" id="ProtNLM"/>
    </source>
</evidence>
<feature type="region of interest" description="Disordered" evidence="1">
    <location>
        <begin position="379"/>
        <end position="421"/>
    </location>
</feature>
<gene>
    <name evidence="2" type="ORF">ACFQJ4_04875</name>
</gene>
<sequence length="421" mass="44516">MDRRTFLAAVPATAALAGCTTGGTDTATERATRTATTTATSTATATASDTPRDHPNTLFVDAETGSRANPGTADAPLDSIRRATVRADPGETVYVMPGEYHEPVEPPGGEPGAPITITGPPDAVLKNSPDAYYMFLVRSSHVHLTGMTIDGLENPDRPDDVESYARTSPIVTRPPESTDEYLRDVVIAPHAVGNSQKALVSIDRTRDLVVGPFRVTGPAGTKYLLTDEPGHNGEIVYLGTSPSNLGTDWHPWTEYDRTRNVLVRGIDNSAGHGHSELVNTKLGTEDVVVEYCTDAGGSRNTEDSPAASVRFQSFGATVRWCDLRGGRGHGVEIASFKARDAREEGDPTRIERLGGTDNAVYGNRIVGFDDLAVAYPSESGEADQRHVCGNTYDGETAGTPDAPCPDGVPTGDGVGHTALGE</sequence>
<dbReference type="Proteomes" id="UP001596398">
    <property type="component" value="Unassembled WGS sequence"/>
</dbReference>
<organism evidence="2 3">
    <name type="scientific">Halosegnis marinus</name>
    <dbReference type="NCBI Taxonomy" id="3034023"/>
    <lineage>
        <taxon>Archaea</taxon>
        <taxon>Methanobacteriati</taxon>
        <taxon>Methanobacteriota</taxon>
        <taxon>Stenosarchaea group</taxon>
        <taxon>Halobacteria</taxon>
        <taxon>Halobacteriales</taxon>
        <taxon>Natronomonadaceae</taxon>
        <taxon>Halosegnis</taxon>
    </lineage>
</organism>
<dbReference type="Gene3D" id="2.160.20.10">
    <property type="entry name" value="Single-stranded right-handed beta-helix, Pectin lyase-like"/>
    <property type="match status" value="1"/>
</dbReference>
<accession>A0ABD5ZMT3</accession>
<dbReference type="AlphaFoldDB" id="A0ABD5ZMT3"/>
<dbReference type="SUPFAM" id="SSF51126">
    <property type="entry name" value="Pectin lyase-like"/>
    <property type="match status" value="1"/>
</dbReference>